<comment type="caution">
    <text evidence="1">The sequence shown here is derived from an EMBL/GenBank/DDBJ whole genome shotgun (WGS) entry which is preliminary data.</text>
</comment>
<evidence type="ECO:0000313" key="1">
    <source>
        <dbReference type="EMBL" id="TWU44294.1"/>
    </source>
</evidence>
<dbReference type="Proteomes" id="UP000315471">
    <property type="component" value="Unassembled WGS sequence"/>
</dbReference>
<evidence type="ECO:0000313" key="2">
    <source>
        <dbReference type="Proteomes" id="UP000315471"/>
    </source>
</evidence>
<keyword evidence="2" id="KW-1185">Reference proteome</keyword>
<dbReference type="EMBL" id="SJPY01000002">
    <property type="protein sequence ID" value="TWU44294.1"/>
    <property type="molecule type" value="Genomic_DNA"/>
</dbReference>
<sequence length="84" mass="9421">MPQKQLPQLPTNPQMLRKSLAFRLSRSVVVLNSVRSMSKQSYDSKGPKPWDASGQLHAARCLRSVITSAATSRVLFKTSLFYPE</sequence>
<protein>
    <submittedName>
        <fullName evidence="1">Uncharacterized protein</fullName>
    </submittedName>
</protein>
<reference evidence="1 2" key="1">
    <citation type="submission" date="2019-02" db="EMBL/GenBank/DDBJ databases">
        <title>Deep-cultivation of Planctomycetes and their phenomic and genomic characterization uncovers novel biology.</title>
        <authorList>
            <person name="Wiegand S."/>
            <person name="Jogler M."/>
            <person name="Boedeker C."/>
            <person name="Pinto D."/>
            <person name="Vollmers J."/>
            <person name="Rivas-Marin E."/>
            <person name="Kohn T."/>
            <person name="Peeters S.H."/>
            <person name="Heuer A."/>
            <person name="Rast P."/>
            <person name="Oberbeckmann S."/>
            <person name="Bunk B."/>
            <person name="Jeske O."/>
            <person name="Meyerdierks A."/>
            <person name="Storesund J.E."/>
            <person name="Kallscheuer N."/>
            <person name="Luecker S."/>
            <person name="Lage O.M."/>
            <person name="Pohl T."/>
            <person name="Merkel B.J."/>
            <person name="Hornburger P."/>
            <person name="Mueller R.-W."/>
            <person name="Bruemmer F."/>
            <person name="Labrenz M."/>
            <person name="Spormann A.M."/>
            <person name="Op Den Camp H."/>
            <person name="Overmann J."/>
            <person name="Amann R."/>
            <person name="Jetten M.S.M."/>
            <person name="Mascher T."/>
            <person name="Medema M.H."/>
            <person name="Devos D.P."/>
            <person name="Kaster A.-K."/>
            <person name="Ovreas L."/>
            <person name="Rohde M."/>
            <person name="Galperin M.Y."/>
            <person name="Jogler C."/>
        </authorList>
    </citation>
    <scope>NUCLEOTIDE SEQUENCE [LARGE SCALE GENOMIC DNA]</scope>
    <source>
        <strain evidence="1 2">Q31b</strain>
    </source>
</reference>
<name>A0A5C6E6S7_9BACT</name>
<dbReference type="AlphaFoldDB" id="A0A5C6E6S7"/>
<proteinExistence type="predicted"/>
<organism evidence="1 2">
    <name type="scientific">Novipirellula aureliae</name>
    <dbReference type="NCBI Taxonomy" id="2527966"/>
    <lineage>
        <taxon>Bacteria</taxon>
        <taxon>Pseudomonadati</taxon>
        <taxon>Planctomycetota</taxon>
        <taxon>Planctomycetia</taxon>
        <taxon>Pirellulales</taxon>
        <taxon>Pirellulaceae</taxon>
        <taxon>Novipirellula</taxon>
    </lineage>
</organism>
<accession>A0A5C6E6S7</accession>
<gene>
    <name evidence="1" type="ORF">Q31b_18300</name>
</gene>